<dbReference type="PROSITE" id="PS00092">
    <property type="entry name" value="N6_MTASE"/>
    <property type="match status" value="1"/>
</dbReference>
<dbReference type="PANTHER" id="PTHR43542">
    <property type="entry name" value="METHYLTRANSFERASE"/>
    <property type="match status" value="1"/>
</dbReference>
<gene>
    <name evidence="9" type="primary">rsmD</name>
    <name evidence="9" type="ORF">E2B99_13015</name>
</gene>
<dbReference type="Pfam" id="PF03602">
    <property type="entry name" value="Cons_hypoth95"/>
    <property type="match status" value="1"/>
</dbReference>
<comment type="function">
    <text evidence="1 8">Specifically methylates the guanine in position 966 of 16S rRNA in the assembled 30S particle.</text>
</comment>
<dbReference type="NCBIfam" id="TIGR00095">
    <property type="entry name" value="16S rRNA (guanine(966)-N(2))-methyltransferase RsmD"/>
    <property type="match status" value="1"/>
</dbReference>
<evidence type="ECO:0000313" key="9">
    <source>
        <dbReference type="EMBL" id="TEU23854.1"/>
    </source>
</evidence>
<evidence type="ECO:0000256" key="8">
    <source>
        <dbReference type="PIRNR" id="PIRNR004553"/>
    </source>
</evidence>
<reference evidence="9 10" key="1">
    <citation type="submission" date="2019-03" db="EMBL/GenBank/DDBJ databases">
        <title>Alkanindiges illinoisensis: a potential pathogenic isolated from ascites of a gastric cancer patient with abdominal metastasis.</title>
        <authorList>
            <person name="Hu X."/>
            <person name="Yang B."/>
            <person name="Yan X."/>
            <person name="Lin L."/>
            <person name="Zhao H."/>
            <person name="Zhou F."/>
            <person name="Su B."/>
            <person name="Chen J."/>
            <person name="Rui Y."/>
            <person name="Wang Q."/>
            <person name="Zheng L."/>
        </authorList>
    </citation>
    <scope>NUCLEOTIDE SEQUENCE [LARGE SCALE GENOMIC DNA]</scope>
    <source>
        <strain evidence="9 10">NFYY 23406</strain>
    </source>
</reference>
<evidence type="ECO:0000256" key="7">
    <source>
        <dbReference type="ARBA" id="ARBA00048326"/>
    </source>
</evidence>
<dbReference type="GO" id="GO:0052913">
    <property type="term" value="F:16S rRNA (guanine(966)-N(2))-methyltransferase activity"/>
    <property type="evidence" value="ECO:0007669"/>
    <property type="project" value="UniProtKB-EC"/>
</dbReference>
<comment type="caution">
    <text evidence="9">The sequence shown here is derived from an EMBL/GenBank/DDBJ whole genome shotgun (WGS) entry which is preliminary data.</text>
</comment>
<organism evidence="9 10">
    <name type="scientific">Alkanindiges illinoisensis</name>
    <dbReference type="NCBI Taxonomy" id="197183"/>
    <lineage>
        <taxon>Bacteria</taxon>
        <taxon>Pseudomonadati</taxon>
        <taxon>Pseudomonadota</taxon>
        <taxon>Gammaproteobacteria</taxon>
        <taxon>Moraxellales</taxon>
        <taxon>Moraxellaceae</taxon>
        <taxon>Alkanindiges</taxon>
    </lineage>
</organism>
<sequence>MNQVRIIGGEWKRRLIRFEVVNGLRPTPDRVRETLFNWLMWDVAGAHVLDTCAGSGALGIEALSRGARHCVFIEADRKQAEQIKANLLQLQCTTGKVMHAKAEQALTQLSEPVRSAGFDLVFLDPPYSLNLWTSLASLIDPLLKPAAKIYVEADRPLQQLQLPAHWQLLKETRAGQVYAGLYQTTR</sequence>
<dbReference type="EMBL" id="SNTY01000076">
    <property type="protein sequence ID" value="TEU23854.1"/>
    <property type="molecule type" value="Genomic_DNA"/>
</dbReference>
<dbReference type="InterPro" id="IPR002052">
    <property type="entry name" value="DNA_methylase_N6_adenine_CS"/>
</dbReference>
<dbReference type="SUPFAM" id="SSF53335">
    <property type="entry name" value="S-adenosyl-L-methionine-dependent methyltransferases"/>
    <property type="match status" value="1"/>
</dbReference>
<keyword evidence="5 8" id="KW-0489">Methyltransferase</keyword>
<dbReference type="RefSeq" id="WP_134245556.1">
    <property type="nucleotide sequence ID" value="NZ_SNTY01000076.1"/>
</dbReference>
<name>A0A4Y7X9C5_9GAMM</name>
<dbReference type="InterPro" id="IPR004398">
    <property type="entry name" value="RNA_MeTrfase_RsmD"/>
</dbReference>
<dbReference type="STRING" id="1120977.GCA_000619845_01288"/>
<dbReference type="PIRSF" id="PIRSF004553">
    <property type="entry name" value="CHP00095"/>
    <property type="match status" value="1"/>
</dbReference>
<dbReference type="InterPro" id="IPR029063">
    <property type="entry name" value="SAM-dependent_MTases_sf"/>
</dbReference>
<evidence type="ECO:0000256" key="1">
    <source>
        <dbReference type="ARBA" id="ARBA00002649"/>
    </source>
</evidence>
<dbReference type="Gene3D" id="3.40.50.150">
    <property type="entry name" value="Vaccinia Virus protein VP39"/>
    <property type="match status" value="1"/>
</dbReference>
<evidence type="ECO:0000256" key="2">
    <source>
        <dbReference type="ARBA" id="ARBA00005269"/>
    </source>
</evidence>
<proteinExistence type="inferred from homology"/>
<keyword evidence="10" id="KW-1185">Reference proteome</keyword>
<dbReference type="OrthoDB" id="9803017at2"/>
<keyword evidence="8" id="KW-0949">S-adenosyl-L-methionine</keyword>
<evidence type="ECO:0000256" key="5">
    <source>
        <dbReference type="ARBA" id="ARBA00022603"/>
    </source>
</evidence>
<comment type="catalytic activity">
    <reaction evidence="7 8">
        <text>guanosine(966) in 16S rRNA + S-adenosyl-L-methionine = N(2)-methylguanosine(966) in 16S rRNA + S-adenosyl-L-homocysteine + H(+)</text>
        <dbReference type="Rhea" id="RHEA:23548"/>
        <dbReference type="Rhea" id="RHEA-COMP:10211"/>
        <dbReference type="Rhea" id="RHEA-COMP:10212"/>
        <dbReference type="ChEBI" id="CHEBI:15378"/>
        <dbReference type="ChEBI" id="CHEBI:57856"/>
        <dbReference type="ChEBI" id="CHEBI:59789"/>
        <dbReference type="ChEBI" id="CHEBI:74269"/>
        <dbReference type="ChEBI" id="CHEBI:74481"/>
        <dbReference type="EC" id="2.1.1.171"/>
    </reaction>
</comment>
<keyword evidence="6 8" id="KW-0808">Transferase</keyword>
<dbReference type="PANTHER" id="PTHR43542:SF1">
    <property type="entry name" value="METHYLTRANSFERASE"/>
    <property type="match status" value="1"/>
</dbReference>
<evidence type="ECO:0000256" key="4">
    <source>
        <dbReference type="ARBA" id="ARBA00013682"/>
    </source>
</evidence>
<comment type="similarity">
    <text evidence="2 8">Belongs to the methyltransferase superfamily. RsmD family.</text>
</comment>
<accession>A0A4Y7X9C5</accession>
<dbReference type="GO" id="GO:0003676">
    <property type="term" value="F:nucleic acid binding"/>
    <property type="evidence" value="ECO:0007669"/>
    <property type="project" value="InterPro"/>
</dbReference>
<dbReference type="EC" id="2.1.1.171" evidence="3 8"/>
<evidence type="ECO:0000256" key="3">
    <source>
        <dbReference type="ARBA" id="ARBA00012141"/>
    </source>
</evidence>
<protein>
    <recommendedName>
        <fullName evidence="4 8">Ribosomal RNA small subunit methyltransferase D</fullName>
        <ecNumber evidence="3 8">2.1.1.171</ecNumber>
    </recommendedName>
</protein>
<evidence type="ECO:0000313" key="10">
    <source>
        <dbReference type="Proteomes" id="UP000297834"/>
    </source>
</evidence>
<dbReference type="Proteomes" id="UP000297834">
    <property type="component" value="Unassembled WGS sequence"/>
</dbReference>
<keyword evidence="8" id="KW-0698">rRNA processing</keyword>
<dbReference type="AlphaFoldDB" id="A0A4Y7X9C5"/>
<dbReference type="CDD" id="cd02440">
    <property type="entry name" value="AdoMet_MTases"/>
    <property type="match status" value="1"/>
</dbReference>
<evidence type="ECO:0000256" key="6">
    <source>
        <dbReference type="ARBA" id="ARBA00022679"/>
    </source>
</evidence>